<keyword evidence="2" id="KW-0378">Hydrolase</keyword>
<organism evidence="2 3">
    <name type="scientific">Nitrosospira multiformis</name>
    <dbReference type="NCBI Taxonomy" id="1231"/>
    <lineage>
        <taxon>Bacteria</taxon>
        <taxon>Pseudomonadati</taxon>
        <taxon>Pseudomonadota</taxon>
        <taxon>Betaproteobacteria</taxon>
        <taxon>Nitrosomonadales</taxon>
        <taxon>Nitrosomonadaceae</taxon>
        <taxon>Nitrosospira</taxon>
    </lineage>
</organism>
<keyword evidence="2" id="KW-0540">Nuclease</keyword>
<sequence length="174" mass="19061">MKRRSIPNNTALNVLTEAGYRCAVPTCRGILALDIHHIVEVSENGGNDQGNLLALCPTCHALFHRGEIRRDSIYAWKAMLVSLSRAFDTSTIDDLLFLATPEAQDLKISADGVLKFSKLIASGLATIDLAIRNHNPNHYLYLYRVILTPRGQQLISAWTSGDRSAVAAIFGNAT</sequence>
<dbReference type="RefSeq" id="WP_074748437.1">
    <property type="nucleotide sequence ID" value="NZ_FOCT01000013.1"/>
</dbReference>
<dbReference type="GO" id="GO:0008270">
    <property type="term" value="F:zinc ion binding"/>
    <property type="evidence" value="ECO:0007669"/>
    <property type="project" value="InterPro"/>
</dbReference>
<dbReference type="InterPro" id="IPR003615">
    <property type="entry name" value="HNH_nuc"/>
</dbReference>
<dbReference type="Gene3D" id="1.10.30.50">
    <property type="match status" value="1"/>
</dbReference>
<keyword evidence="2" id="KW-0255">Endonuclease</keyword>
<reference evidence="2 3" key="1">
    <citation type="submission" date="2016-10" db="EMBL/GenBank/DDBJ databases">
        <authorList>
            <person name="de Groot N.N."/>
        </authorList>
    </citation>
    <scope>NUCLEOTIDE SEQUENCE [LARGE SCALE GENOMIC DNA]</scope>
    <source>
        <strain evidence="2 3">Nl18</strain>
    </source>
</reference>
<evidence type="ECO:0000259" key="1">
    <source>
        <dbReference type="SMART" id="SM00507"/>
    </source>
</evidence>
<gene>
    <name evidence="2" type="ORF">SAMN05216404_11330</name>
</gene>
<name>A0A1H8MLJ8_9PROT</name>
<dbReference type="GO" id="GO:0004519">
    <property type="term" value="F:endonuclease activity"/>
    <property type="evidence" value="ECO:0007669"/>
    <property type="project" value="UniProtKB-KW"/>
</dbReference>
<protein>
    <submittedName>
        <fullName evidence="2">HNH endonuclease</fullName>
    </submittedName>
</protein>
<dbReference type="Proteomes" id="UP000183898">
    <property type="component" value="Unassembled WGS sequence"/>
</dbReference>
<dbReference type="AlphaFoldDB" id="A0A1H8MLJ8"/>
<dbReference type="GO" id="GO:0003676">
    <property type="term" value="F:nucleic acid binding"/>
    <property type="evidence" value="ECO:0007669"/>
    <property type="project" value="InterPro"/>
</dbReference>
<dbReference type="CDD" id="cd00085">
    <property type="entry name" value="HNHc"/>
    <property type="match status" value="1"/>
</dbReference>
<dbReference type="InterPro" id="IPR002711">
    <property type="entry name" value="HNH"/>
</dbReference>
<accession>A0A1H8MLJ8</accession>
<evidence type="ECO:0000313" key="3">
    <source>
        <dbReference type="Proteomes" id="UP000183898"/>
    </source>
</evidence>
<proteinExistence type="predicted"/>
<feature type="domain" description="HNH nuclease" evidence="1">
    <location>
        <begin position="9"/>
        <end position="61"/>
    </location>
</feature>
<dbReference type="EMBL" id="FOCT01000013">
    <property type="protein sequence ID" value="SEO18292.1"/>
    <property type="molecule type" value="Genomic_DNA"/>
</dbReference>
<evidence type="ECO:0000313" key="2">
    <source>
        <dbReference type="EMBL" id="SEO18292.1"/>
    </source>
</evidence>
<dbReference type="Pfam" id="PF01844">
    <property type="entry name" value="HNH"/>
    <property type="match status" value="1"/>
</dbReference>
<dbReference type="SMART" id="SM00507">
    <property type="entry name" value="HNHc"/>
    <property type="match status" value="1"/>
</dbReference>